<evidence type="ECO:0000313" key="4">
    <source>
        <dbReference type="Proteomes" id="UP000315003"/>
    </source>
</evidence>
<protein>
    <submittedName>
        <fullName evidence="3">Uncharacterized protein</fullName>
    </submittedName>
</protein>
<keyword evidence="2" id="KW-1133">Transmembrane helix</keyword>
<evidence type="ECO:0000256" key="1">
    <source>
        <dbReference type="SAM" id="MobiDB-lite"/>
    </source>
</evidence>
<reference evidence="3 4" key="1">
    <citation type="submission" date="2019-02" db="EMBL/GenBank/DDBJ databases">
        <title>Deep-cultivation of Planctomycetes and their phenomic and genomic characterization uncovers novel biology.</title>
        <authorList>
            <person name="Wiegand S."/>
            <person name="Jogler M."/>
            <person name="Boedeker C."/>
            <person name="Pinto D."/>
            <person name="Vollmers J."/>
            <person name="Rivas-Marin E."/>
            <person name="Kohn T."/>
            <person name="Peeters S.H."/>
            <person name="Heuer A."/>
            <person name="Rast P."/>
            <person name="Oberbeckmann S."/>
            <person name="Bunk B."/>
            <person name="Jeske O."/>
            <person name="Meyerdierks A."/>
            <person name="Storesund J.E."/>
            <person name="Kallscheuer N."/>
            <person name="Luecker S."/>
            <person name="Lage O.M."/>
            <person name="Pohl T."/>
            <person name="Merkel B.J."/>
            <person name="Hornburger P."/>
            <person name="Mueller R.-W."/>
            <person name="Bruemmer F."/>
            <person name="Labrenz M."/>
            <person name="Spormann A.M."/>
            <person name="Op den Camp H."/>
            <person name="Overmann J."/>
            <person name="Amann R."/>
            <person name="Jetten M.S.M."/>
            <person name="Mascher T."/>
            <person name="Medema M.H."/>
            <person name="Devos D.P."/>
            <person name="Kaster A.-K."/>
            <person name="Ovreas L."/>
            <person name="Rohde M."/>
            <person name="Galperin M.Y."/>
            <person name="Jogler C."/>
        </authorList>
    </citation>
    <scope>NUCLEOTIDE SEQUENCE [LARGE SCALE GENOMIC DNA]</scope>
    <source>
        <strain evidence="3 4">SV_7m_r</strain>
    </source>
</reference>
<feature type="compositionally biased region" description="Polar residues" evidence="1">
    <location>
        <begin position="53"/>
        <end position="67"/>
    </location>
</feature>
<feature type="transmembrane region" description="Helical" evidence="2">
    <location>
        <begin position="106"/>
        <end position="125"/>
    </location>
</feature>
<name>A0A517T2L3_9BACT</name>
<sequence>MNTQFFLTILSGILAVSAAVATILLKRLLNRRDATPAGPSADSKINPYAPPSTLENPANTDTDAAFPTSSPPLRSVLLTPVATVVMGTGAGIVSRLLRPYANVDGAHYDALGALLILLVGCLILISLNRGTPGPLGHWLYQLENFAMWSGFACGWSLINGAFWADMIAVSLAWCLGCAVFGSLVLLALQWLRRRRHST</sequence>
<feature type="transmembrane region" description="Helical" evidence="2">
    <location>
        <begin position="6"/>
        <end position="25"/>
    </location>
</feature>
<dbReference type="RefSeq" id="WP_145277450.1">
    <property type="nucleotide sequence ID" value="NZ_CP036272.1"/>
</dbReference>
<evidence type="ECO:0000313" key="3">
    <source>
        <dbReference type="EMBL" id="QDT62596.1"/>
    </source>
</evidence>
<keyword evidence="2" id="KW-0812">Transmembrane</keyword>
<dbReference type="OrthoDB" id="9553589at2"/>
<gene>
    <name evidence="3" type="ORF">SV7mr_51460</name>
</gene>
<accession>A0A517T2L3</accession>
<feature type="region of interest" description="Disordered" evidence="1">
    <location>
        <begin position="35"/>
        <end position="67"/>
    </location>
</feature>
<dbReference type="AlphaFoldDB" id="A0A517T2L3"/>
<dbReference type="EMBL" id="CP036272">
    <property type="protein sequence ID" value="QDT62596.1"/>
    <property type="molecule type" value="Genomic_DNA"/>
</dbReference>
<proteinExistence type="predicted"/>
<feature type="transmembrane region" description="Helical" evidence="2">
    <location>
        <begin position="170"/>
        <end position="191"/>
    </location>
</feature>
<keyword evidence="2" id="KW-0472">Membrane</keyword>
<evidence type="ECO:0000256" key="2">
    <source>
        <dbReference type="SAM" id="Phobius"/>
    </source>
</evidence>
<dbReference type="Proteomes" id="UP000315003">
    <property type="component" value="Chromosome"/>
</dbReference>
<organism evidence="3 4">
    <name type="scientific">Stieleria bergensis</name>
    <dbReference type="NCBI Taxonomy" id="2528025"/>
    <lineage>
        <taxon>Bacteria</taxon>
        <taxon>Pseudomonadati</taxon>
        <taxon>Planctomycetota</taxon>
        <taxon>Planctomycetia</taxon>
        <taxon>Pirellulales</taxon>
        <taxon>Pirellulaceae</taxon>
        <taxon>Stieleria</taxon>
    </lineage>
</organism>
<keyword evidence="4" id="KW-1185">Reference proteome</keyword>
<feature type="transmembrane region" description="Helical" evidence="2">
    <location>
        <begin position="76"/>
        <end position="94"/>
    </location>
</feature>